<organism evidence="1 2">
    <name type="scientific">Phormidium tenue FACHB-1050</name>
    <dbReference type="NCBI Taxonomy" id="2692857"/>
    <lineage>
        <taxon>Bacteria</taxon>
        <taxon>Bacillati</taxon>
        <taxon>Cyanobacteriota</taxon>
        <taxon>Cyanophyceae</taxon>
        <taxon>Oscillatoriophycideae</taxon>
        <taxon>Oscillatoriales</taxon>
        <taxon>Oscillatoriaceae</taxon>
        <taxon>Phormidium</taxon>
    </lineage>
</organism>
<reference evidence="1 2" key="1">
    <citation type="journal article" date="2020" name="ISME J.">
        <title>Comparative genomics reveals insights into cyanobacterial evolution and habitat adaptation.</title>
        <authorList>
            <person name="Chen M.Y."/>
            <person name="Teng W.K."/>
            <person name="Zhao L."/>
            <person name="Hu C.X."/>
            <person name="Zhou Y.K."/>
            <person name="Han B.P."/>
            <person name="Song L.R."/>
            <person name="Shu W.S."/>
        </authorList>
    </citation>
    <scope>NUCLEOTIDE SEQUENCE [LARGE SCALE GENOMIC DNA]</scope>
    <source>
        <strain evidence="1 2">FACHB-1050</strain>
    </source>
</reference>
<dbReference type="RefSeq" id="WP_190576430.1">
    <property type="nucleotide sequence ID" value="NZ_CAWPQU010000034.1"/>
</dbReference>
<evidence type="ECO:0000313" key="2">
    <source>
        <dbReference type="Proteomes" id="UP000618445"/>
    </source>
</evidence>
<keyword evidence="2" id="KW-1185">Reference proteome</keyword>
<name>A0ABR8C7A2_9CYAN</name>
<sequence length="73" mass="8088">MSTQINNSQNPYDRVASNQWFICKRDTGVCEIVNSDRSDEILNAVETWGAFASQGEAIAKRVGLIRAGKCKPQ</sequence>
<protein>
    <submittedName>
        <fullName evidence="1">DDE transposase family protein</fullName>
    </submittedName>
</protein>
<comment type="caution">
    <text evidence="1">The sequence shown here is derived from an EMBL/GenBank/DDBJ whole genome shotgun (WGS) entry which is preliminary data.</text>
</comment>
<evidence type="ECO:0000313" key="1">
    <source>
        <dbReference type="EMBL" id="MBD2315960.1"/>
    </source>
</evidence>
<dbReference type="Proteomes" id="UP000618445">
    <property type="component" value="Unassembled WGS sequence"/>
</dbReference>
<accession>A0ABR8C7A2</accession>
<gene>
    <name evidence="1" type="ORF">H6G05_03740</name>
</gene>
<dbReference type="EMBL" id="JACJQY010000004">
    <property type="protein sequence ID" value="MBD2315960.1"/>
    <property type="molecule type" value="Genomic_DNA"/>
</dbReference>
<proteinExistence type="predicted"/>